<evidence type="ECO:0000256" key="2">
    <source>
        <dbReference type="SAM" id="Phobius"/>
    </source>
</evidence>
<dbReference type="InterPro" id="IPR045584">
    <property type="entry name" value="Pilin-like"/>
</dbReference>
<dbReference type="Proteomes" id="UP001366060">
    <property type="component" value="Unassembled WGS sequence"/>
</dbReference>
<organism evidence="3 4">
    <name type="scientific">Psychromonas arctica</name>
    <dbReference type="NCBI Taxonomy" id="168275"/>
    <lineage>
        <taxon>Bacteria</taxon>
        <taxon>Pseudomonadati</taxon>
        <taxon>Pseudomonadota</taxon>
        <taxon>Gammaproteobacteria</taxon>
        <taxon>Alteromonadales</taxon>
        <taxon>Psychromonadaceae</taxon>
        <taxon>Psychromonas</taxon>
    </lineage>
</organism>
<dbReference type="EMBL" id="JBAKBA010000001">
    <property type="protein sequence ID" value="MEL0657581.1"/>
    <property type="molecule type" value="Genomic_DNA"/>
</dbReference>
<name>A0ABU9H6Z5_9GAMM</name>
<dbReference type="SUPFAM" id="SSF54523">
    <property type="entry name" value="Pili subunits"/>
    <property type="match status" value="1"/>
</dbReference>
<dbReference type="Pfam" id="PF16732">
    <property type="entry name" value="ComP_DUS"/>
    <property type="match status" value="1"/>
</dbReference>
<dbReference type="InterPro" id="IPR031982">
    <property type="entry name" value="PilE-like"/>
</dbReference>
<proteinExistence type="predicted"/>
<keyword evidence="1" id="KW-0488">Methylation</keyword>
<gene>
    <name evidence="3" type="ORF">V6255_00390</name>
</gene>
<protein>
    <submittedName>
        <fullName evidence="3">Type IV pilin protein</fullName>
    </submittedName>
</protein>
<keyword evidence="2" id="KW-1133">Transmembrane helix</keyword>
<evidence type="ECO:0000256" key="1">
    <source>
        <dbReference type="ARBA" id="ARBA00022481"/>
    </source>
</evidence>
<dbReference type="Gene3D" id="3.30.700.10">
    <property type="entry name" value="Glycoprotein, Type 4 Pilin"/>
    <property type="match status" value="1"/>
</dbReference>
<evidence type="ECO:0000313" key="3">
    <source>
        <dbReference type="EMBL" id="MEL0657581.1"/>
    </source>
</evidence>
<dbReference type="NCBIfam" id="TIGR02532">
    <property type="entry name" value="IV_pilin_GFxxxE"/>
    <property type="match status" value="1"/>
</dbReference>
<dbReference type="RefSeq" id="WP_341626360.1">
    <property type="nucleotide sequence ID" value="NZ_JBAKBA010000001.1"/>
</dbReference>
<feature type="transmembrane region" description="Helical" evidence="2">
    <location>
        <begin position="21"/>
        <end position="43"/>
    </location>
</feature>
<reference evidence="3 4" key="1">
    <citation type="submission" date="2024-02" db="EMBL/GenBank/DDBJ databases">
        <title>Bacteria isolated from the canopy kelp, Nereocystis luetkeana.</title>
        <authorList>
            <person name="Pfister C.A."/>
            <person name="Younker I.T."/>
            <person name="Light S.H."/>
        </authorList>
    </citation>
    <scope>NUCLEOTIDE SEQUENCE [LARGE SCALE GENOMIC DNA]</scope>
    <source>
        <strain evidence="3 4">TI.2.07</strain>
    </source>
</reference>
<comment type="caution">
    <text evidence="3">The sequence shown here is derived from an EMBL/GenBank/DDBJ whole genome shotgun (WGS) entry which is preliminary data.</text>
</comment>
<keyword evidence="2" id="KW-0472">Membrane</keyword>
<dbReference type="InterPro" id="IPR012902">
    <property type="entry name" value="N_methyl_site"/>
</dbReference>
<evidence type="ECO:0000313" key="4">
    <source>
        <dbReference type="Proteomes" id="UP001366060"/>
    </source>
</evidence>
<dbReference type="InterPro" id="IPR000983">
    <property type="entry name" value="Bac_GSPG_pilin"/>
</dbReference>
<keyword evidence="4" id="KW-1185">Reference proteome</keyword>
<sequence>MMKCSPFNIQKNSHNTSCYKQGFTLIELLITIAIVAILVQVAYSSYLNTIQQSYRYEAQQSMIELSQQLERYYSRNGVYSGSNATVGIYSNTHYTLAFSTLQDDEFTISATPTGGQTNDDCGTLTLDYRGDTTPSTSGCWK</sequence>
<dbReference type="Pfam" id="PF07963">
    <property type="entry name" value="N_methyl"/>
    <property type="match status" value="1"/>
</dbReference>
<dbReference type="PRINTS" id="PR00813">
    <property type="entry name" value="BCTERIALGSPG"/>
</dbReference>
<keyword evidence="2" id="KW-0812">Transmembrane</keyword>
<accession>A0ABU9H6Z5</accession>